<dbReference type="EMBL" id="CP019602">
    <property type="protein sequence ID" value="ARU17396.1"/>
    <property type="molecule type" value="Genomic_DNA"/>
</dbReference>
<dbReference type="KEGG" id="cman:A9D14_09375"/>
<sequence>MAHRMKIFLVLEDEPFIAMDLQYAFEDAGHEAVTAVDNDEAIACIESKPIAGAILDVSLGGGVTCQATAARLARDGIPFILHTGDLDRVGEHLREIDAPIISKPRPAEDVVARLIDLIGQPPSDRPVTTQ</sequence>
<reference evidence="3 4" key="1">
    <citation type="submission" date="2017-01" db="EMBL/GenBank/DDBJ databases">
        <title>Complete genome sequence of esterase-producing bacterium Croceicoccus marinus E4A9.</title>
        <authorList>
            <person name="Wu Y.-H."/>
            <person name="Cheng H."/>
            <person name="Xu L."/>
            <person name="Huo Y.-Y."/>
            <person name="Wang C.-S."/>
            <person name="Xu X.-W."/>
        </authorList>
    </citation>
    <scope>NUCLEOTIDE SEQUENCE [LARGE SCALE GENOMIC DNA]</scope>
    <source>
        <strain evidence="3 4">E4A9</strain>
    </source>
</reference>
<name>A0A1Z1FF96_9SPHN</name>
<feature type="modified residue" description="4-aspartylphosphate" evidence="1">
    <location>
        <position position="56"/>
    </location>
</feature>
<evidence type="ECO:0000313" key="4">
    <source>
        <dbReference type="Proteomes" id="UP000195807"/>
    </source>
</evidence>
<keyword evidence="1" id="KW-0597">Phosphoprotein</keyword>
<keyword evidence="4" id="KW-1185">Reference proteome</keyword>
<evidence type="ECO:0000256" key="1">
    <source>
        <dbReference type="PROSITE-ProRule" id="PRU00169"/>
    </source>
</evidence>
<dbReference type="PROSITE" id="PS50110">
    <property type="entry name" value="RESPONSE_REGULATORY"/>
    <property type="match status" value="1"/>
</dbReference>
<dbReference type="InterPro" id="IPR011006">
    <property type="entry name" value="CheY-like_superfamily"/>
</dbReference>
<accession>A0A1Z1FF96</accession>
<evidence type="ECO:0000259" key="2">
    <source>
        <dbReference type="PROSITE" id="PS50110"/>
    </source>
</evidence>
<protein>
    <submittedName>
        <fullName evidence="3">Response regulator</fullName>
    </submittedName>
</protein>
<dbReference type="AlphaFoldDB" id="A0A1Z1FF96"/>
<dbReference type="Gene3D" id="3.40.50.2300">
    <property type="match status" value="1"/>
</dbReference>
<dbReference type="GO" id="GO:0000160">
    <property type="term" value="P:phosphorelay signal transduction system"/>
    <property type="evidence" value="ECO:0007669"/>
    <property type="project" value="InterPro"/>
</dbReference>
<feature type="domain" description="Response regulatory" evidence="2">
    <location>
        <begin position="7"/>
        <end position="118"/>
    </location>
</feature>
<dbReference type="STRING" id="450378.GCA_001661675_01885"/>
<evidence type="ECO:0000313" key="3">
    <source>
        <dbReference type="EMBL" id="ARU17396.1"/>
    </source>
</evidence>
<gene>
    <name evidence="3" type="ORF">A9D14_09375</name>
</gene>
<proteinExistence type="predicted"/>
<dbReference type="SUPFAM" id="SSF52172">
    <property type="entry name" value="CheY-like"/>
    <property type="match status" value="1"/>
</dbReference>
<dbReference type="InterPro" id="IPR001789">
    <property type="entry name" value="Sig_transdc_resp-reg_receiver"/>
</dbReference>
<organism evidence="3 4">
    <name type="scientific">Croceicoccus marinus</name>
    <dbReference type="NCBI Taxonomy" id="450378"/>
    <lineage>
        <taxon>Bacteria</taxon>
        <taxon>Pseudomonadati</taxon>
        <taxon>Pseudomonadota</taxon>
        <taxon>Alphaproteobacteria</taxon>
        <taxon>Sphingomonadales</taxon>
        <taxon>Erythrobacteraceae</taxon>
        <taxon>Croceicoccus</taxon>
    </lineage>
</organism>
<dbReference type="Proteomes" id="UP000195807">
    <property type="component" value="Chromosome"/>
</dbReference>